<sequence length="632" mass="69847">MISVIIPCLDAEDYLGVAIRSLLNQSRQPDEIIVADNGSSDGSRNIAQSFGQTVRLIDVPEKGAPAARTAGYERCSGDAIMFMDADDLLAPDALHALEEALAGGGGNVGCCPWYRYEYEGEAWIVAPASCPPRRPGQDDLAAWLTGWYHPPCSVLWSRTAFERSGGWDPEIGMNQDGDVMMRGFVAGNRLVRTSEGAAFYRRLPDGKVSLSARRASERGIRSRIQVIDRIAHRIQFRGAVRRYAASLEEAYAAIAHDCGAHASREARRCQKRIQKYRDARSPLSAPLRHGGVQFSLASDRFGKKISLARGGREVSTIAERPDRQEAPVIGDPLVTVIVPTFNRVSTLLPSVESVLSQTYRNFELLVVDDGSTDGTPSLIREIEDSRVRLVQLPQNRGPSAARNRGIAEARGSLIAFLDSDDLWFEDKLAGQVDLFRQSSARVGMAITGVETVYRDGERRVDVPEIGSSVFTQLLMRNVLHGGGSSAMIRREVFDTVGGFDTRLPAAEDYDLWIRIARFFEIDCVPRPLIRYHDAADTTGEAGSLRVSRNYAKNRKARAMLFERYAADMQRAGFDHLYLLNSAERELEQTGGSMRNASLLAAKALARRPLAPYTYRWLLTRLAPLAIRRLASG</sequence>
<evidence type="ECO:0000313" key="2">
    <source>
        <dbReference type="EMBL" id="UVI39560.1"/>
    </source>
</evidence>
<accession>A0ABY5SZE8</accession>
<proteinExistence type="predicted"/>
<evidence type="ECO:0000313" key="3">
    <source>
        <dbReference type="Proteomes" id="UP001065265"/>
    </source>
</evidence>
<dbReference type="CDD" id="cd00761">
    <property type="entry name" value="Glyco_tranf_GTA_type"/>
    <property type="match status" value="1"/>
</dbReference>
<dbReference type="InterPro" id="IPR001173">
    <property type="entry name" value="Glyco_trans_2-like"/>
</dbReference>
<dbReference type="EMBL" id="CP092471">
    <property type="protein sequence ID" value="UVI39560.1"/>
    <property type="molecule type" value="Genomic_DNA"/>
</dbReference>
<name>A0ABY5SZE8_9SPHN</name>
<protein>
    <submittedName>
        <fullName evidence="2">Glycosyltransferase family 2 protein</fullName>
    </submittedName>
</protein>
<dbReference type="Gene3D" id="3.90.550.10">
    <property type="entry name" value="Spore Coat Polysaccharide Biosynthesis Protein SpsA, Chain A"/>
    <property type="match status" value="2"/>
</dbReference>
<dbReference type="RefSeq" id="WP_265559048.1">
    <property type="nucleotide sequence ID" value="NZ_CP092471.1"/>
</dbReference>
<evidence type="ECO:0000259" key="1">
    <source>
        <dbReference type="Pfam" id="PF00535"/>
    </source>
</evidence>
<dbReference type="Pfam" id="PF00535">
    <property type="entry name" value="Glycos_transf_2"/>
    <property type="match status" value="2"/>
</dbReference>
<dbReference type="SUPFAM" id="SSF53448">
    <property type="entry name" value="Nucleotide-diphospho-sugar transferases"/>
    <property type="match status" value="2"/>
</dbReference>
<reference evidence="2" key="1">
    <citation type="submission" date="2022-02" db="EMBL/GenBank/DDBJ databases">
        <title>Qipengyuania spongiae sp. nov., isolated from marine sponge.</title>
        <authorList>
            <person name="Li Z."/>
            <person name="Zhang M."/>
        </authorList>
    </citation>
    <scope>NUCLEOTIDE SEQUENCE</scope>
    <source>
        <strain evidence="2">PHS-Z21</strain>
    </source>
</reference>
<feature type="domain" description="Glycosyltransferase 2-like" evidence="1">
    <location>
        <begin position="3"/>
        <end position="142"/>
    </location>
</feature>
<dbReference type="PANTHER" id="PTHR43685">
    <property type="entry name" value="GLYCOSYLTRANSFERASE"/>
    <property type="match status" value="1"/>
</dbReference>
<feature type="domain" description="Glycosyltransferase 2-like" evidence="1">
    <location>
        <begin position="335"/>
        <end position="496"/>
    </location>
</feature>
<organism evidence="2 3">
    <name type="scientific">Qipengyuania spongiae</name>
    <dbReference type="NCBI Taxonomy" id="2909673"/>
    <lineage>
        <taxon>Bacteria</taxon>
        <taxon>Pseudomonadati</taxon>
        <taxon>Pseudomonadota</taxon>
        <taxon>Alphaproteobacteria</taxon>
        <taxon>Sphingomonadales</taxon>
        <taxon>Erythrobacteraceae</taxon>
        <taxon>Qipengyuania</taxon>
    </lineage>
</organism>
<gene>
    <name evidence="2" type="ORF">L1F33_00925</name>
</gene>
<keyword evidence="3" id="KW-1185">Reference proteome</keyword>
<dbReference type="PANTHER" id="PTHR43685:SF2">
    <property type="entry name" value="GLYCOSYLTRANSFERASE 2-LIKE DOMAIN-CONTAINING PROTEIN"/>
    <property type="match status" value="1"/>
</dbReference>
<dbReference type="Proteomes" id="UP001065265">
    <property type="component" value="Chromosome"/>
</dbReference>
<dbReference type="InterPro" id="IPR050834">
    <property type="entry name" value="Glycosyltransf_2"/>
</dbReference>
<dbReference type="InterPro" id="IPR029044">
    <property type="entry name" value="Nucleotide-diphossugar_trans"/>
</dbReference>